<dbReference type="EMBL" id="PIPT01000005">
    <property type="protein sequence ID" value="RUO47715.1"/>
    <property type="molecule type" value="Genomic_DNA"/>
</dbReference>
<dbReference type="NCBIfam" id="TIGR01134">
    <property type="entry name" value="purF"/>
    <property type="match status" value="1"/>
</dbReference>
<evidence type="ECO:0000313" key="16">
    <source>
        <dbReference type="EMBL" id="RUO47715.1"/>
    </source>
</evidence>
<dbReference type="Gene3D" id="3.60.20.10">
    <property type="entry name" value="Glutamine Phosphoribosylpyrophosphate, subunit 1, domain 1"/>
    <property type="match status" value="1"/>
</dbReference>
<keyword evidence="4 9" id="KW-0808">Transferase</keyword>
<comment type="cofactor">
    <cofactor evidence="9 12">
        <name>Mg(2+)</name>
        <dbReference type="ChEBI" id="CHEBI:18420"/>
    </cofactor>
    <text evidence="9 12">Binds 1 Mg(2+) ion per subunit.</text>
</comment>
<dbReference type="UniPathway" id="UPA00074">
    <property type="reaction ID" value="UER00124"/>
</dbReference>
<evidence type="ECO:0000256" key="6">
    <source>
        <dbReference type="ARBA" id="ARBA00022755"/>
    </source>
</evidence>
<evidence type="ECO:0000256" key="9">
    <source>
        <dbReference type="HAMAP-Rule" id="MF_01931"/>
    </source>
</evidence>
<proteinExistence type="inferred from homology"/>
<dbReference type="Pfam" id="PF13522">
    <property type="entry name" value="GATase_6"/>
    <property type="match status" value="1"/>
</dbReference>
<keyword evidence="14" id="KW-0812">Transmembrane</keyword>
<keyword evidence="6 9" id="KW-0658">Purine biosynthesis</keyword>
<comment type="function">
    <text evidence="9">Catalyzes the formation of phosphoribosylamine from phosphoribosylpyrophosphate (PRPP) and glutamine.</text>
</comment>
<dbReference type="AlphaFoldDB" id="A0A432XG71"/>
<evidence type="ECO:0000256" key="12">
    <source>
        <dbReference type="PIRSR" id="PIRSR000485-2"/>
    </source>
</evidence>
<feature type="transmembrane region" description="Helical" evidence="14">
    <location>
        <begin position="165"/>
        <end position="185"/>
    </location>
</feature>
<evidence type="ECO:0000256" key="5">
    <source>
        <dbReference type="ARBA" id="ARBA00022723"/>
    </source>
</evidence>
<evidence type="ECO:0000256" key="10">
    <source>
        <dbReference type="PIRNR" id="PIRNR000485"/>
    </source>
</evidence>
<evidence type="ECO:0000256" key="13">
    <source>
        <dbReference type="SAM" id="MobiDB-lite"/>
    </source>
</evidence>
<dbReference type="EC" id="2.4.2.14" evidence="9"/>
<keyword evidence="3 9" id="KW-0328">Glycosyltransferase</keyword>
<dbReference type="SUPFAM" id="SSF53271">
    <property type="entry name" value="PRTase-like"/>
    <property type="match status" value="1"/>
</dbReference>
<dbReference type="HAMAP" id="MF_01931">
    <property type="entry name" value="PurF"/>
    <property type="match status" value="1"/>
</dbReference>
<feature type="compositionally biased region" description="Basic and acidic residues" evidence="13">
    <location>
        <begin position="497"/>
        <end position="506"/>
    </location>
</feature>
<dbReference type="InterPro" id="IPR035584">
    <property type="entry name" value="PurF_N"/>
</dbReference>
<accession>A0A432XG71</accession>
<dbReference type="PANTHER" id="PTHR11907">
    <property type="entry name" value="AMIDOPHOSPHORIBOSYLTRANSFERASE"/>
    <property type="match status" value="1"/>
</dbReference>
<dbReference type="SUPFAM" id="SSF56235">
    <property type="entry name" value="N-terminal nucleophile aminohydrolases (Ntn hydrolases)"/>
    <property type="match status" value="1"/>
</dbReference>
<evidence type="ECO:0000256" key="8">
    <source>
        <dbReference type="ARBA" id="ARBA00022962"/>
    </source>
</evidence>
<keyword evidence="14" id="KW-0472">Membrane</keyword>
<dbReference type="GO" id="GO:0004044">
    <property type="term" value="F:amidophosphoribosyltransferase activity"/>
    <property type="evidence" value="ECO:0007669"/>
    <property type="project" value="UniProtKB-UniRule"/>
</dbReference>
<dbReference type="InterPro" id="IPR029055">
    <property type="entry name" value="Ntn_hydrolases_N"/>
</dbReference>
<comment type="catalytic activity">
    <reaction evidence="9 10">
        <text>5-phospho-beta-D-ribosylamine + L-glutamate + diphosphate = 5-phospho-alpha-D-ribose 1-diphosphate + L-glutamine + H2O</text>
        <dbReference type="Rhea" id="RHEA:14905"/>
        <dbReference type="ChEBI" id="CHEBI:15377"/>
        <dbReference type="ChEBI" id="CHEBI:29985"/>
        <dbReference type="ChEBI" id="CHEBI:33019"/>
        <dbReference type="ChEBI" id="CHEBI:58017"/>
        <dbReference type="ChEBI" id="CHEBI:58359"/>
        <dbReference type="ChEBI" id="CHEBI:58681"/>
        <dbReference type="EC" id="2.4.2.14"/>
    </reaction>
</comment>
<feature type="region of interest" description="Disordered" evidence="13">
    <location>
        <begin position="484"/>
        <end position="506"/>
    </location>
</feature>
<dbReference type="PROSITE" id="PS51278">
    <property type="entry name" value="GATASE_TYPE_2"/>
    <property type="match status" value="1"/>
</dbReference>
<evidence type="ECO:0000313" key="17">
    <source>
        <dbReference type="Proteomes" id="UP000286678"/>
    </source>
</evidence>
<dbReference type="FunFam" id="3.60.20.10:FF:000011">
    <property type="entry name" value="Amidophosphoribosyltransferase"/>
    <property type="match status" value="1"/>
</dbReference>
<evidence type="ECO:0000256" key="7">
    <source>
        <dbReference type="ARBA" id="ARBA00022842"/>
    </source>
</evidence>
<evidence type="ECO:0000256" key="11">
    <source>
        <dbReference type="PIRSR" id="PIRSR000485-1"/>
    </source>
</evidence>
<keyword evidence="8 9" id="KW-0315">Glutamine amidotransferase</keyword>
<dbReference type="InterPro" id="IPR017932">
    <property type="entry name" value="GATase_2_dom"/>
</dbReference>
<feature type="binding site" evidence="9 12">
    <location>
        <position position="365"/>
    </location>
    <ligand>
        <name>Mg(2+)</name>
        <dbReference type="ChEBI" id="CHEBI:18420"/>
    </ligand>
</feature>
<dbReference type="Gene3D" id="3.40.50.2020">
    <property type="match status" value="1"/>
</dbReference>
<keyword evidence="5 9" id="KW-0479">Metal-binding</keyword>
<dbReference type="GO" id="GO:0000287">
    <property type="term" value="F:magnesium ion binding"/>
    <property type="evidence" value="ECO:0007669"/>
    <property type="project" value="UniProtKB-UniRule"/>
</dbReference>
<evidence type="ECO:0000256" key="3">
    <source>
        <dbReference type="ARBA" id="ARBA00022676"/>
    </source>
</evidence>
<comment type="pathway">
    <text evidence="1 9 10">Purine metabolism; IMP biosynthesis via de novo pathway; N(1)-(5-phospho-D-ribosyl)glycinamide from 5-phospho-alpha-D-ribose 1-diphosphate: step 1/2.</text>
</comment>
<feature type="active site" description="Nucleophile" evidence="9 11">
    <location>
        <position position="2"/>
    </location>
</feature>
<reference evidence="17" key="1">
    <citation type="journal article" date="2018" name="Front. Microbiol.">
        <title>Genome-Based Analysis Reveals the Taxonomy and Diversity of the Family Idiomarinaceae.</title>
        <authorList>
            <person name="Liu Y."/>
            <person name="Lai Q."/>
            <person name="Shao Z."/>
        </authorList>
    </citation>
    <scope>NUCLEOTIDE SEQUENCE [LARGE SCALE GENOMIC DNA]</scope>
    <source>
        <strain evidence="17">SW15</strain>
    </source>
</reference>
<comment type="caution">
    <text evidence="9">Lacks conserved residue(s) required for the propagation of feature annotation.</text>
</comment>
<dbReference type="OrthoDB" id="9801213at2"/>
<dbReference type="RefSeq" id="WP_126833862.1">
    <property type="nucleotide sequence ID" value="NZ_PIPT01000005.1"/>
</dbReference>
<dbReference type="GO" id="GO:0009113">
    <property type="term" value="P:purine nucleobase biosynthetic process"/>
    <property type="evidence" value="ECO:0007669"/>
    <property type="project" value="UniProtKB-UniRule"/>
</dbReference>
<keyword evidence="7 9" id="KW-0460">Magnesium</keyword>
<dbReference type="CDD" id="cd00715">
    <property type="entry name" value="GPATase_N"/>
    <property type="match status" value="1"/>
</dbReference>
<dbReference type="GO" id="GO:0006189">
    <property type="term" value="P:'de novo' IMP biosynthetic process"/>
    <property type="evidence" value="ECO:0007669"/>
    <property type="project" value="UniProtKB-UniRule"/>
</dbReference>
<protein>
    <recommendedName>
        <fullName evidence="9">Amidophosphoribosyltransferase</fullName>
        <shortName evidence="9">ATase</shortName>
        <ecNumber evidence="9">2.4.2.14</ecNumber>
    </recommendedName>
    <alternativeName>
        <fullName evidence="9">Glutamine phosphoribosylpyrophosphate amidotransferase</fullName>
        <shortName evidence="9">GPATase</shortName>
    </alternativeName>
</protein>
<feature type="domain" description="Glutamine amidotransferase type-2" evidence="15">
    <location>
        <begin position="2"/>
        <end position="234"/>
    </location>
</feature>
<name>A0A432XG71_9GAMM</name>
<dbReference type="InterPro" id="IPR005854">
    <property type="entry name" value="PurF"/>
</dbReference>
<dbReference type="CDD" id="cd06223">
    <property type="entry name" value="PRTases_typeI"/>
    <property type="match status" value="1"/>
</dbReference>
<evidence type="ECO:0000259" key="15">
    <source>
        <dbReference type="PROSITE" id="PS51278"/>
    </source>
</evidence>
<comment type="caution">
    <text evidence="16">The sequence shown here is derived from an EMBL/GenBank/DDBJ whole genome shotgun (WGS) entry which is preliminary data.</text>
</comment>
<evidence type="ECO:0000256" key="1">
    <source>
        <dbReference type="ARBA" id="ARBA00005209"/>
    </source>
</evidence>
<sequence length="506" mass="56410">MCGIVGIVGKDPVNQALYDSLTMLQHRGQDAAGIMTVHNDTLRLRKANGLVRDVFHTRHMHRLAGRVGIGHVRYPTAGSSSSAEAQPFYVNSPFGIAMAHNGNLTNAQEIQEQLFAKARRHINTTSDSEILLNIFAHELYQQQSLELTADDVFATVSRVHRQIRGAYAVVAMIIGFGIVAFRDPWGIRPLVLGKRETPNGNEYIVASESVAIDGTGFKYERDIEPGEAVYITEDGELYSRQCADNPQHCPCIFEYVYFARPDSFIDKISVYASRVNMGRKLGEKIKRDYAHLDIDVVIPIPETSCDIALEMANILDLPYRQGFVKNRYIGRTFIMPGQTQRRKSVRRKLNAIGAEFRGKNVLLVDDSIVRGTTSEQIIEMAREAGAKKVYFASAAPEIRFPNVYGIDMPSANELIGHGREADEINALIKADGLIYQDLEDLIAAVKEENPSIQQFETSVFSGEYITGDINQTYLDRLDAARNDVARHGGDGEEDANLELHNENDDD</sequence>
<evidence type="ECO:0000256" key="14">
    <source>
        <dbReference type="SAM" id="Phobius"/>
    </source>
</evidence>
<dbReference type="PIRSF" id="PIRSF000485">
    <property type="entry name" value="Amd_phspho_trans"/>
    <property type="match status" value="1"/>
</dbReference>
<feature type="binding site" evidence="9 12">
    <location>
        <position position="366"/>
    </location>
    <ligand>
        <name>Mg(2+)</name>
        <dbReference type="ChEBI" id="CHEBI:18420"/>
    </ligand>
</feature>
<evidence type="ECO:0000256" key="4">
    <source>
        <dbReference type="ARBA" id="ARBA00022679"/>
    </source>
</evidence>
<evidence type="ECO:0000256" key="2">
    <source>
        <dbReference type="ARBA" id="ARBA00010138"/>
    </source>
</evidence>
<keyword evidence="17" id="KW-1185">Reference proteome</keyword>
<keyword evidence="14" id="KW-1133">Transmembrane helix</keyword>
<gene>
    <name evidence="9" type="primary">purF</name>
    <name evidence="16" type="ORF">CWE21_07675</name>
</gene>
<dbReference type="Proteomes" id="UP000286678">
    <property type="component" value="Unassembled WGS sequence"/>
</dbReference>
<comment type="similarity">
    <text evidence="2 9 10">In the C-terminal section; belongs to the purine/pyrimidine phosphoribosyltransferase family.</text>
</comment>
<organism evidence="16 17">
    <name type="scientific">Pseudidiomarina aquimaris</name>
    <dbReference type="NCBI Taxonomy" id="641841"/>
    <lineage>
        <taxon>Bacteria</taxon>
        <taxon>Pseudomonadati</taxon>
        <taxon>Pseudomonadota</taxon>
        <taxon>Gammaproteobacteria</taxon>
        <taxon>Alteromonadales</taxon>
        <taxon>Idiomarinaceae</taxon>
        <taxon>Pseudidiomarina</taxon>
    </lineage>
</organism>
<feature type="binding site" evidence="9 12">
    <location>
        <position position="303"/>
    </location>
    <ligand>
        <name>Mg(2+)</name>
        <dbReference type="ChEBI" id="CHEBI:18420"/>
    </ligand>
</feature>
<dbReference type="Pfam" id="PF00156">
    <property type="entry name" value="Pribosyltran"/>
    <property type="match status" value="1"/>
</dbReference>
<dbReference type="InterPro" id="IPR000836">
    <property type="entry name" value="PRTase_dom"/>
</dbReference>
<dbReference type="InterPro" id="IPR029057">
    <property type="entry name" value="PRTase-like"/>
</dbReference>